<dbReference type="RefSeq" id="WP_116172397.1">
    <property type="nucleotide sequence ID" value="NZ_CP144375.1"/>
</dbReference>
<organism evidence="2 3">
    <name type="scientific">Kutzneria buriramensis</name>
    <dbReference type="NCBI Taxonomy" id="1045776"/>
    <lineage>
        <taxon>Bacteria</taxon>
        <taxon>Bacillati</taxon>
        <taxon>Actinomycetota</taxon>
        <taxon>Actinomycetes</taxon>
        <taxon>Pseudonocardiales</taxon>
        <taxon>Pseudonocardiaceae</taxon>
        <taxon>Kutzneria</taxon>
    </lineage>
</organism>
<feature type="compositionally biased region" description="Gly residues" evidence="1">
    <location>
        <begin position="129"/>
        <end position="171"/>
    </location>
</feature>
<feature type="compositionally biased region" description="Basic and acidic residues" evidence="1">
    <location>
        <begin position="86"/>
        <end position="98"/>
    </location>
</feature>
<feature type="region of interest" description="Disordered" evidence="1">
    <location>
        <begin position="252"/>
        <end position="282"/>
    </location>
</feature>
<dbReference type="Proteomes" id="UP000256269">
    <property type="component" value="Unassembled WGS sequence"/>
</dbReference>
<dbReference type="OrthoDB" id="3688292at2"/>
<feature type="compositionally biased region" description="Polar residues" evidence="1">
    <location>
        <begin position="261"/>
        <end position="282"/>
    </location>
</feature>
<dbReference type="AlphaFoldDB" id="A0A3E0IA24"/>
<keyword evidence="3" id="KW-1185">Reference proteome</keyword>
<comment type="caution">
    <text evidence="2">The sequence shown here is derived from an EMBL/GenBank/DDBJ whole genome shotgun (WGS) entry which is preliminary data.</text>
</comment>
<name>A0A3E0IA24_9PSEU</name>
<evidence type="ECO:0000313" key="2">
    <source>
        <dbReference type="EMBL" id="REH55489.1"/>
    </source>
</evidence>
<feature type="compositionally biased region" description="Low complexity" evidence="1">
    <location>
        <begin position="205"/>
        <end position="214"/>
    </location>
</feature>
<gene>
    <name evidence="2" type="ORF">BCF44_101513</name>
</gene>
<evidence type="ECO:0000256" key="1">
    <source>
        <dbReference type="SAM" id="MobiDB-lite"/>
    </source>
</evidence>
<feature type="region of interest" description="Disordered" evidence="1">
    <location>
        <begin position="66"/>
        <end position="214"/>
    </location>
</feature>
<sequence>MADGFNVNTEELAQCGQRVSSMSSQAESLHGRATAAEVPGTSWGLLGEMTTHSKYADMQNQLTDHLSNMTSGLSNAGQRISNTADLYRETDEHHKKQIEQSGGDPGDPGKVDPGQSGGPQGPTKVDGGPVPGGGHPPTGIGEHGGAPGTGGPIGGPGTGGPIGGPGAGGPVGGPPPTGLPTTLPRPTTPPDPGQAPGGQPGGAGKITIEVEGGGPVSVEVTGEAKEDVEVKGDIQAADGQTQHVDVHAQTDAAGHAKVSLQDPSAYQHMSGTLLPNTPEEQA</sequence>
<reference evidence="2 3" key="1">
    <citation type="submission" date="2018-08" db="EMBL/GenBank/DDBJ databases">
        <title>Genomic Encyclopedia of Archaeal and Bacterial Type Strains, Phase II (KMG-II): from individual species to whole genera.</title>
        <authorList>
            <person name="Goeker M."/>
        </authorList>
    </citation>
    <scope>NUCLEOTIDE SEQUENCE [LARGE SCALE GENOMIC DNA]</scope>
    <source>
        <strain evidence="2 3">DSM 45791</strain>
    </source>
</reference>
<dbReference type="EMBL" id="QUNO01000001">
    <property type="protein sequence ID" value="REH55489.1"/>
    <property type="molecule type" value="Genomic_DNA"/>
</dbReference>
<protein>
    <submittedName>
        <fullName evidence="2">Uncharacterized protein YukE</fullName>
    </submittedName>
</protein>
<accession>A0A3E0IA24</accession>
<feature type="compositionally biased region" description="Polar residues" evidence="1">
    <location>
        <begin position="66"/>
        <end position="84"/>
    </location>
</feature>
<feature type="compositionally biased region" description="Gly residues" evidence="1">
    <location>
        <begin position="195"/>
        <end position="204"/>
    </location>
</feature>
<dbReference type="Gene3D" id="1.10.287.1060">
    <property type="entry name" value="ESAT-6-like"/>
    <property type="match status" value="1"/>
</dbReference>
<proteinExistence type="predicted"/>
<evidence type="ECO:0000313" key="3">
    <source>
        <dbReference type="Proteomes" id="UP000256269"/>
    </source>
</evidence>